<dbReference type="InterPro" id="IPR058625">
    <property type="entry name" value="MdtA-like_BSH"/>
</dbReference>
<comment type="similarity">
    <text evidence="1">Belongs to the membrane fusion protein (MFP) (TC 8.A.1) family.</text>
</comment>
<dbReference type="SMR" id="A0A158SV77"/>
<proteinExistence type="inferred from homology"/>
<keyword evidence="2" id="KW-0472">Membrane</keyword>
<dbReference type="GO" id="GO:0015562">
    <property type="term" value="F:efflux transmembrane transporter activity"/>
    <property type="evidence" value="ECO:0007669"/>
    <property type="project" value="TreeGrafter"/>
</dbReference>
<dbReference type="Proteomes" id="UP000050700">
    <property type="component" value="Unassembled WGS sequence"/>
</dbReference>
<accession>A0A158SV77</accession>
<evidence type="ECO:0000259" key="3">
    <source>
        <dbReference type="Pfam" id="PF25876"/>
    </source>
</evidence>
<dbReference type="AlphaFoldDB" id="A0A158SV77"/>
<dbReference type="EMBL" id="JMQP01000002">
    <property type="protein sequence ID" value="KIS34771.1"/>
    <property type="molecule type" value="Genomic_DNA"/>
</dbReference>
<dbReference type="FunFam" id="1.10.287.470:FF:000026">
    <property type="entry name" value="Efflux RND transporter periplasmic adaptor subunit"/>
    <property type="match status" value="1"/>
</dbReference>
<evidence type="ECO:0000313" key="6">
    <source>
        <dbReference type="EMBL" id="KIS34771.1"/>
    </source>
</evidence>
<dbReference type="Gene3D" id="2.40.30.170">
    <property type="match status" value="1"/>
</dbReference>
<dbReference type="Pfam" id="PF25876">
    <property type="entry name" value="HH_MFP_RND"/>
    <property type="match status" value="1"/>
</dbReference>
<dbReference type="SUPFAM" id="SSF111369">
    <property type="entry name" value="HlyD-like secretion proteins"/>
    <property type="match status" value="1"/>
</dbReference>
<dbReference type="InterPro" id="IPR006143">
    <property type="entry name" value="RND_pump_MFP"/>
</dbReference>
<feature type="domain" description="Multidrug resistance protein MdtA-like barrel-sandwich hybrid" evidence="4">
    <location>
        <begin position="106"/>
        <end position="223"/>
    </location>
</feature>
<gene>
    <name evidence="6" type="primary">ttgA</name>
    <name evidence="6" type="ORF">NTHI1209_00373</name>
</gene>
<dbReference type="PANTHER" id="PTHR30469">
    <property type="entry name" value="MULTIDRUG RESISTANCE PROTEIN MDTA"/>
    <property type="match status" value="1"/>
</dbReference>
<evidence type="ECO:0000259" key="4">
    <source>
        <dbReference type="Pfam" id="PF25917"/>
    </source>
</evidence>
<keyword evidence="2" id="KW-0812">Transmembrane</keyword>
<evidence type="ECO:0000256" key="2">
    <source>
        <dbReference type="SAM" id="Phobius"/>
    </source>
</evidence>
<evidence type="ECO:0000259" key="5">
    <source>
        <dbReference type="Pfam" id="PF25954"/>
    </source>
</evidence>
<reference evidence="6 7" key="1">
    <citation type="submission" date="2014-05" db="EMBL/GenBank/DDBJ databases">
        <title>Methylome analysis of the phasevarions of Haemophilus influenzae.</title>
        <authorList>
            <person name="Atack J.M."/>
            <person name="Fox K.L."/>
            <person name="Power P.M."/>
            <person name="Clark T."/>
            <person name="Jurcisek J."/>
            <person name="Korlach J."/>
            <person name="Bakaletz L.O."/>
            <person name="Jennings M.P."/>
        </authorList>
    </citation>
    <scope>NUCLEOTIDE SEQUENCE [LARGE SCALE GENOMIC DNA]</scope>
    <source>
        <strain evidence="6 7">1209</strain>
    </source>
</reference>
<name>A0A158SV77_HAEIF</name>
<dbReference type="PANTHER" id="PTHR30469:SF11">
    <property type="entry name" value="BLL4320 PROTEIN"/>
    <property type="match status" value="1"/>
</dbReference>
<dbReference type="InterPro" id="IPR058624">
    <property type="entry name" value="MdtA-like_HH"/>
</dbReference>
<dbReference type="Pfam" id="PF25917">
    <property type="entry name" value="BSH_RND"/>
    <property type="match status" value="1"/>
</dbReference>
<sequence length="419" mass="45865">MNALGVRFRNNCCYFYNGALNMSQTQHQRPKRSHIFLMKIILVVFVLIFASVIGFNMIKGIMISRAIAEMPEPSSPVTALEVQPREWTPVINTTGLVRPNQGAMLSTQNAGAVSQVLVQNGQNVKKGEVLVELDSSVERANLQAAQAQLSALRQTYQRYVGLLNSNAVSRQEMDNAKAAYDAQVASIESLKAAIERRKIVAPFDGKAGIVKINVGQYVNVGTEIVRVEDTSSMKVDFALSQNDLDKLHIGQRVTATTDARLGETFSARITAIEPAINSSTGLVDVQATFDPEDGHKLLSGMFSRLRIALPTETNQVVVPQVAISYNMYGEIAYLLEPLSEEEKGKMSGNEKLDRLYRAKQITVFTKDRQGVYAQLQGNEVKAGDKIITGGQQGIGNGSLVEWIKKDIVGAVEPAHKTPL</sequence>
<dbReference type="Gene3D" id="1.10.287.470">
    <property type="entry name" value="Helix hairpin bin"/>
    <property type="match status" value="1"/>
</dbReference>
<feature type="domain" description="CusB-like beta-barrel" evidence="5">
    <location>
        <begin position="235"/>
        <end position="308"/>
    </location>
</feature>
<dbReference type="NCBIfam" id="TIGR01730">
    <property type="entry name" value="RND_mfp"/>
    <property type="match status" value="1"/>
</dbReference>
<dbReference type="Gene3D" id="2.40.50.100">
    <property type="match status" value="1"/>
</dbReference>
<organism evidence="6 7">
    <name type="scientific">Haemophilus influenzae</name>
    <dbReference type="NCBI Taxonomy" id="727"/>
    <lineage>
        <taxon>Bacteria</taxon>
        <taxon>Pseudomonadati</taxon>
        <taxon>Pseudomonadota</taxon>
        <taxon>Gammaproteobacteria</taxon>
        <taxon>Pasteurellales</taxon>
        <taxon>Pasteurellaceae</taxon>
        <taxon>Haemophilus</taxon>
    </lineage>
</organism>
<dbReference type="PATRIC" id="fig|727.582.peg.328"/>
<dbReference type="Pfam" id="PF25954">
    <property type="entry name" value="Beta-barrel_RND_2"/>
    <property type="match status" value="1"/>
</dbReference>
<dbReference type="GO" id="GO:1990281">
    <property type="term" value="C:efflux pump complex"/>
    <property type="evidence" value="ECO:0007669"/>
    <property type="project" value="TreeGrafter"/>
</dbReference>
<dbReference type="FunFam" id="2.40.30.170:FF:000010">
    <property type="entry name" value="Efflux RND transporter periplasmic adaptor subunit"/>
    <property type="match status" value="1"/>
</dbReference>
<evidence type="ECO:0000313" key="7">
    <source>
        <dbReference type="Proteomes" id="UP000050700"/>
    </source>
</evidence>
<evidence type="ECO:0000256" key="1">
    <source>
        <dbReference type="ARBA" id="ARBA00009477"/>
    </source>
</evidence>
<feature type="transmembrane region" description="Helical" evidence="2">
    <location>
        <begin position="36"/>
        <end position="58"/>
    </location>
</feature>
<feature type="domain" description="Multidrug resistance protein MdtA-like alpha-helical hairpin" evidence="3">
    <location>
        <begin position="139"/>
        <end position="198"/>
    </location>
</feature>
<keyword evidence="2" id="KW-1133">Transmembrane helix</keyword>
<protein>
    <submittedName>
        <fullName evidence="6">Putative efflux pump periplasmic linker ttgA</fullName>
    </submittedName>
</protein>
<dbReference type="InterPro" id="IPR058792">
    <property type="entry name" value="Beta-barrel_RND_2"/>
</dbReference>
<comment type="caution">
    <text evidence="6">The sequence shown here is derived from an EMBL/GenBank/DDBJ whole genome shotgun (WGS) entry which is preliminary data.</text>
</comment>